<dbReference type="GO" id="GO:0004497">
    <property type="term" value="F:monooxygenase activity"/>
    <property type="evidence" value="ECO:0007669"/>
    <property type="project" value="UniProtKB-KW"/>
</dbReference>
<evidence type="ECO:0000256" key="2">
    <source>
        <dbReference type="ARBA" id="ARBA00010823"/>
    </source>
</evidence>
<dbReference type="CDD" id="cd03512">
    <property type="entry name" value="Alkane-hydroxylase"/>
    <property type="match status" value="1"/>
</dbReference>
<feature type="transmembrane region" description="Helical" evidence="13">
    <location>
        <begin position="105"/>
        <end position="125"/>
    </location>
</feature>
<organism evidence="15 16">
    <name type="scientific">Burkholderia singularis</name>
    <dbReference type="NCBI Taxonomy" id="1503053"/>
    <lineage>
        <taxon>Bacteria</taxon>
        <taxon>Pseudomonadati</taxon>
        <taxon>Pseudomonadota</taxon>
        <taxon>Betaproteobacteria</taxon>
        <taxon>Burkholderiales</taxon>
        <taxon>Burkholderiaceae</taxon>
        <taxon>Burkholderia</taxon>
        <taxon>pseudomallei group</taxon>
    </lineage>
</organism>
<keyword evidence="3" id="KW-1003">Cell membrane</keyword>
<feature type="transmembrane region" description="Helical" evidence="13">
    <location>
        <begin position="145"/>
        <end position="166"/>
    </location>
</feature>
<keyword evidence="9" id="KW-0408">Iron</keyword>
<evidence type="ECO:0000256" key="11">
    <source>
        <dbReference type="ARBA" id="ARBA00023136"/>
    </source>
</evidence>
<keyword evidence="4" id="KW-0997">Cell inner membrane</keyword>
<feature type="transmembrane region" description="Helical" evidence="13">
    <location>
        <begin position="79"/>
        <end position="99"/>
    </location>
</feature>
<sequence>MIPALPAVVWRATPNQEIWPNGNWTRITQRNEHEPAAPAANAGARNQPTGKQPAYPHRQGGAMATQQPACETWTDKNRYWWPLGALTMTLPIISAQLALSTGWHLFWWFGPLFVFGIIPILDMLIGMDSNNPPESAVAALEQDRYYRYVVYLATLVAYVSFAYALWIVSTQSLNGYDYVGLAMSLGTATGISINTAHELGHKNNRFERWLAKITLAPVAYGHFFVEHNRGHHVRVATLDDPASARYGESFWAFLPRTVTGSVRSAWRLEKARLARTGRSCWSWRNEVLHAWAMTAALWGAAIALCGAQVLPLLLIQAAYGASLLEVVNYTEHYGLGRKQLPSGRYERCTSAHSWNSNHVVTNLFLYQLQRHADHHANPARAYQALRHFDDSPQLPAGYATMILLAYVPPLWFKVMNPRVVRHYGTNIGQSNIKPSIRQRVLAELGAARA</sequence>
<evidence type="ECO:0000256" key="7">
    <source>
        <dbReference type="ARBA" id="ARBA00022989"/>
    </source>
</evidence>
<dbReference type="Pfam" id="PF00487">
    <property type="entry name" value="FA_desaturase"/>
    <property type="match status" value="1"/>
</dbReference>
<dbReference type="GO" id="GO:0006629">
    <property type="term" value="P:lipid metabolic process"/>
    <property type="evidence" value="ECO:0007669"/>
    <property type="project" value="InterPro"/>
</dbReference>
<dbReference type="EC" id="1.14.15.3" evidence="15"/>
<dbReference type="Proteomes" id="UP000198460">
    <property type="component" value="Unassembled WGS sequence"/>
</dbReference>
<evidence type="ECO:0000259" key="14">
    <source>
        <dbReference type="Pfam" id="PF00487"/>
    </source>
</evidence>
<comment type="similarity">
    <text evidence="2">Belongs to the fatty acid desaturase type 1 family. AlkB subfamily.</text>
</comment>
<feature type="domain" description="Fatty acid desaturase" evidence="14">
    <location>
        <begin position="180"/>
        <end position="402"/>
    </location>
</feature>
<dbReference type="InterPro" id="IPR005804">
    <property type="entry name" value="FA_desaturase_dom"/>
</dbReference>
<evidence type="ECO:0000256" key="1">
    <source>
        <dbReference type="ARBA" id="ARBA00004429"/>
    </source>
</evidence>
<keyword evidence="7 13" id="KW-1133">Transmembrane helix</keyword>
<feature type="transmembrane region" description="Helical" evidence="13">
    <location>
        <begin position="178"/>
        <end position="196"/>
    </location>
</feature>
<keyword evidence="11 13" id="KW-0472">Membrane</keyword>
<keyword evidence="8 15" id="KW-0560">Oxidoreductase</keyword>
<name>A0A238HE05_9BURK</name>
<evidence type="ECO:0000313" key="15">
    <source>
        <dbReference type="EMBL" id="SMG03147.1"/>
    </source>
</evidence>
<evidence type="ECO:0000256" key="12">
    <source>
        <dbReference type="SAM" id="MobiDB-lite"/>
    </source>
</evidence>
<keyword evidence="10 15" id="KW-0503">Monooxygenase</keyword>
<dbReference type="PANTHER" id="PTHR38674">
    <property type="entry name" value="ALKANE 1-MONOOXYGENASE 1"/>
    <property type="match status" value="1"/>
</dbReference>
<dbReference type="EMBL" id="FXAN01000126">
    <property type="protein sequence ID" value="SMG03147.1"/>
    <property type="molecule type" value="Genomic_DNA"/>
</dbReference>
<accession>A0A238HE05</accession>
<evidence type="ECO:0000256" key="4">
    <source>
        <dbReference type="ARBA" id="ARBA00022519"/>
    </source>
</evidence>
<dbReference type="AlphaFoldDB" id="A0A238HE05"/>
<protein>
    <submittedName>
        <fullName evidence="15">Alkane-1 monooxygenase</fullName>
        <ecNumber evidence="15">1.14.15.3</ecNumber>
    </submittedName>
</protein>
<dbReference type="GO" id="GO:0005886">
    <property type="term" value="C:plasma membrane"/>
    <property type="evidence" value="ECO:0007669"/>
    <property type="project" value="UniProtKB-SubCell"/>
</dbReference>
<feature type="transmembrane region" description="Helical" evidence="13">
    <location>
        <begin position="288"/>
        <end position="315"/>
    </location>
</feature>
<gene>
    <name evidence="15" type="ORF">BSIN_1244</name>
</gene>
<dbReference type="InterPro" id="IPR033885">
    <property type="entry name" value="AlkB/XylM"/>
</dbReference>
<evidence type="ECO:0000256" key="8">
    <source>
        <dbReference type="ARBA" id="ARBA00023002"/>
    </source>
</evidence>
<dbReference type="PANTHER" id="PTHR38674:SF1">
    <property type="entry name" value="ALKANE 1-MONOOXYGENASE 1"/>
    <property type="match status" value="1"/>
</dbReference>
<comment type="subcellular location">
    <subcellularLocation>
        <location evidence="1">Cell inner membrane</location>
        <topology evidence="1">Multi-pass membrane protein</topology>
    </subcellularLocation>
</comment>
<evidence type="ECO:0000256" key="5">
    <source>
        <dbReference type="ARBA" id="ARBA00022692"/>
    </source>
</evidence>
<evidence type="ECO:0000256" key="9">
    <source>
        <dbReference type="ARBA" id="ARBA00023004"/>
    </source>
</evidence>
<evidence type="ECO:0000256" key="13">
    <source>
        <dbReference type="SAM" id="Phobius"/>
    </source>
</evidence>
<keyword evidence="6" id="KW-0479">Metal-binding</keyword>
<proteinExistence type="inferred from homology"/>
<evidence type="ECO:0000256" key="10">
    <source>
        <dbReference type="ARBA" id="ARBA00023033"/>
    </source>
</evidence>
<keyword evidence="5 13" id="KW-0812">Transmembrane</keyword>
<evidence type="ECO:0000256" key="6">
    <source>
        <dbReference type="ARBA" id="ARBA00022723"/>
    </source>
</evidence>
<dbReference type="GO" id="GO:0046872">
    <property type="term" value="F:metal ion binding"/>
    <property type="evidence" value="ECO:0007669"/>
    <property type="project" value="UniProtKB-KW"/>
</dbReference>
<evidence type="ECO:0000256" key="3">
    <source>
        <dbReference type="ARBA" id="ARBA00022475"/>
    </source>
</evidence>
<feature type="region of interest" description="Disordered" evidence="12">
    <location>
        <begin position="34"/>
        <end position="60"/>
    </location>
</feature>
<evidence type="ECO:0000313" key="16">
    <source>
        <dbReference type="Proteomes" id="UP000198460"/>
    </source>
</evidence>
<reference evidence="15 16" key="1">
    <citation type="submission" date="2017-04" db="EMBL/GenBank/DDBJ databases">
        <authorList>
            <person name="Afonso C.L."/>
            <person name="Miller P.J."/>
            <person name="Scott M.A."/>
            <person name="Spackman E."/>
            <person name="Goraichik I."/>
            <person name="Dimitrov K.M."/>
            <person name="Suarez D.L."/>
            <person name="Swayne D.E."/>
        </authorList>
    </citation>
    <scope>NUCLEOTIDE SEQUENCE [LARGE SCALE GENOMIC DNA]</scope>
    <source>
        <strain evidence="15">LMG 28154</strain>
    </source>
</reference>